<evidence type="ECO:0000256" key="1">
    <source>
        <dbReference type="ARBA" id="ARBA00010394"/>
    </source>
</evidence>
<dbReference type="InterPro" id="IPR024931">
    <property type="entry name" value="Importin_alpha"/>
</dbReference>
<dbReference type="VEuPathDB" id="CryptoDB:Vbra_10000"/>
<evidence type="ECO:0000313" key="9">
    <source>
        <dbReference type="Proteomes" id="UP000041254"/>
    </source>
</evidence>
<evidence type="ECO:0000256" key="4">
    <source>
        <dbReference type="ARBA" id="ARBA00022927"/>
    </source>
</evidence>
<dbReference type="PANTHER" id="PTHR23316">
    <property type="entry name" value="IMPORTIN ALPHA"/>
    <property type="match status" value="1"/>
</dbReference>
<dbReference type="GO" id="GO:0006606">
    <property type="term" value="P:protein import into nucleus"/>
    <property type="evidence" value="ECO:0007669"/>
    <property type="project" value="InterPro"/>
</dbReference>
<dbReference type="GO" id="GO:0061608">
    <property type="term" value="F:nuclear import signal receptor activity"/>
    <property type="evidence" value="ECO:0007669"/>
    <property type="project" value="InterPro"/>
</dbReference>
<evidence type="ECO:0000256" key="5">
    <source>
        <dbReference type="PIRNR" id="PIRNR005673"/>
    </source>
</evidence>
<keyword evidence="2 5" id="KW-0813">Transport</keyword>
<dbReference type="InParanoid" id="A0A0G4GHQ2"/>
<accession>A0A0G4GHQ2</accession>
<keyword evidence="7" id="KW-0732">Signal</keyword>
<evidence type="ECO:0000256" key="2">
    <source>
        <dbReference type="ARBA" id="ARBA00022448"/>
    </source>
</evidence>
<dbReference type="InterPro" id="IPR011989">
    <property type="entry name" value="ARM-like"/>
</dbReference>
<feature type="repeat" description="ARM" evidence="6">
    <location>
        <begin position="274"/>
        <end position="302"/>
    </location>
</feature>
<feature type="chain" id="PRO_5005190200" description="Importin subunit alpha" evidence="7">
    <location>
        <begin position="17"/>
        <end position="494"/>
    </location>
</feature>
<dbReference type="PROSITE" id="PS50176">
    <property type="entry name" value="ARM_REPEAT"/>
    <property type="match status" value="3"/>
</dbReference>
<evidence type="ECO:0000256" key="3">
    <source>
        <dbReference type="ARBA" id="ARBA00022737"/>
    </source>
</evidence>
<dbReference type="SMART" id="SM00185">
    <property type="entry name" value="ARM"/>
    <property type="match status" value="9"/>
</dbReference>
<gene>
    <name evidence="8" type="ORF">Vbra_10000</name>
</gene>
<dbReference type="Pfam" id="PF00514">
    <property type="entry name" value="Arm"/>
    <property type="match status" value="5"/>
</dbReference>
<dbReference type="STRING" id="1169540.A0A0G4GHQ2"/>
<keyword evidence="4 5" id="KW-0653">Protein transport</keyword>
<sequence>MRGVSAFFSAVWVAVCSLIWPDLKQLTVPQLAKRLSSRFSFIKIRLSALRELHRRVKENRHAATDAIHALPVLVRLLKSCQPMIVREAARCLAAIAIIAADDLDAAAAMSALRQQLSSPHLDVRVHAASALCRIATSRQRVGVNMACLLGVISDGLKSGDAAIQLEAAAAVRKLVAIEGVPPIQEAIDAGVVQPLVGLLSDSSMPKVQFEAAWALTNIAGGTSEQTQAVVEAGGIPPLIQLLSSDGDARDQAMWALGNIASDGPLSRDLVLAAGVIKPLVDLLRESKKVSIVRSATWTLWKLCRGRPQPLFELVSPAVPVVAELIKTPQQDAEVLIGACWALSYVTHGRADEDIEAVVGSGVCGRLVQLMGHDSREIQLSTVSTVGNIVAGNDVQTQAMIEWGAIPALQGLLSSPVVRIRRQACWTISNIMAGSREQRQAVIDGDVVPQVITTATTDEPNVRREALWAIINGVFGRITAAGGVFGCEWLRRAAV</sequence>
<dbReference type="GO" id="GO:0005737">
    <property type="term" value="C:cytoplasm"/>
    <property type="evidence" value="ECO:0007669"/>
    <property type="project" value="InterPro"/>
</dbReference>
<dbReference type="EMBL" id="CDMY01000666">
    <property type="protein sequence ID" value="CEM29160.1"/>
    <property type="molecule type" value="Genomic_DNA"/>
</dbReference>
<dbReference type="Gene3D" id="1.25.10.10">
    <property type="entry name" value="Leucine-rich Repeat Variant"/>
    <property type="match status" value="2"/>
</dbReference>
<evidence type="ECO:0000256" key="7">
    <source>
        <dbReference type="SAM" id="SignalP"/>
    </source>
</evidence>
<keyword evidence="3" id="KW-0677">Repeat</keyword>
<dbReference type="PhylomeDB" id="A0A0G4GHQ2"/>
<dbReference type="Proteomes" id="UP000041254">
    <property type="component" value="Unassembled WGS sequence"/>
</dbReference>
<dbReference type="InterPro" id="IPR016024">
    <property type="entry name" value="ARM-type_fold"/>
</dbReference>
<reference evidence="8 9" key="1">
    <citation type="submission" date="2014-11" db="EMBL/GenBank/DDBJ databases">
        <authorList>
            <person name="Zhu J."/>
            <person name="Qi W."/>
            <person name="Song R."/>
        </authorList>
    </citation>
    <scope>NUCLEOTIDE SEQUENCE [LARGE SCALE GENOMIC DNA]</scope>
</reference>
<evidence type="ECO:0000256" key="6">
    <source>
        <dbReference type="PROSITE-ProRule" id="PRU00259"/>
    </source>
</evidence>
<proteinExistence type="inferred from homology"/>
<feature type="repeat" description="ARM" evidence="6">
    <location>
        <begin position="190"/>
        <end position="233"/>
    </location>
</feature>
<dbReference type="PIRSF" id="PIRSF005673">
    <property type="entry name" value="Importin_alpha"/>
    <property type="match status" value="1"/>
</dbReference>
<protein>
    <recommendedName>
        <fullName evidence="5">Importin subunit alpha</fullName>
    </recommendedName>
</protein>
<comment type="similarity">
    <text evidence="1 5">Belongs to the importin alpha family.</text>
</comment>
<feature type="signal peptide" evidence="7">
    <location>
        <begin position="1"/>
        <end position="16"/>
    </location>
</feature>
<name>A0A0G4GHQ2_VITBC</name>
<dbReference type="AlphaFoldDB" id="A0A0G4GHQ2"/>
<dbReference type="OrthoDB" id="29145at2759"/>
<dbReference type="SUPFAM" id="SSF48371">
    <property type="entry name" value="ARM repeat"/>
    <property type="match status" value="2"/>
</dbReference>
<organism evidence="8 9">
    <name type="scientific">Vitrella brassicaformis (strain CCMP3155)</name>
    <dbReference type="NCBI Taxonomy" id="1169540"/>
    <lineage>
        <taxon>Eukaryota</taxon>
        <taxon>Sar</taxon>
        <taxon>Alveolata</taxon>
        <taxon>Colpodellida</taxon>
        <taxon>Vitrellaceae</taxon>
        <taxon>Vitrella</taxon>
    </lineage>
</organism>
<dbReference type="InterPro" id="IPR000225">
    <property type="entry name" value="Armadillo"/>
</dbReference>
<evidence type="ECO:0000313" key="8">
    <source>
        <dbReference type="EMBL" id="CEM29160.1"/>
    </source>
</evidence>
<feature type="repeat" description="ARM" evidence="6">
    <location>
        <begin position="233"/>
        <end position="274"/>
    </location>
</feature>
<keyword evidence="9" id="KW-1185">Reference proteome</keyword>